<feature type="chain" id="PRO_5025365842" description="Heterokaryon incompatibility domain-containing protein" evidence="1">
    <location>
        <begin position="20"/>
        <end position="109"/>
    </location>
</feature>
<evidence type="ECO:0000313" key="2">
    <source>
        <dbReference type="EMBL" id="KAF2843844.1"/>
    </source>
</evidence>
<feature type="non-terminal residue" evidence="2">
    <location>
        <position position="1"/>
    </location>
</feature>
<keyword evidence="3" id="KW-1185">Reference proteome</keyword>
<dbReference type="Proteomes" id="UP000799423">
    <property type="component" value="Unassembled WGS sequence"/>
</dbReference>
<dbReference type="EMBL" id="MU006532">
    <property type="protein sequence ID" value="KAF2843844.1"/>
    <property type="molecule type" value="Genomic_DNA"/>
</dbReference>
<dbReference type="OrthoDB" id="4525710at2759"/>
<evidence type="ECO:0008006" key="4">
    <source>
        <dbReference type="Google" id="ProtNLM"/>
    </source>
</evidence>
<keyword evidence="1" id="KW-0732">Signal</keyword>
<proteinExistence type="predicted"/>
<name>A0A6A7AMD3_9PLEO</name>
<evidence type="ECO:0000313" key="3">
    <source>
        <dbReference type="Proteomes" id="UP000799423"/>
    </source>
</evidence>
<dbReference type="AlphaFoldDB" id="A0A6A7AMD3"/>
<sequence>FCYYHFSCLLLLIYKPGLEFVVRKVGGERSDTECQILDHARAICSSCKGSPDTVPALILLCQSALIWGPLLFDSEERNEVILLLADFEMSHNWSTTWIVSALRSTWGMG</sequence>
<feature type="signal peptide" evidence="1">
    <location>
        <begin position="1"/>
        <end position="19"/>
    </location>
</feature>
<evidence type="ECO:0000256" key="1">
    <source>
        <dbReference type="SAM" id="SignalP"/>
    </source>
</evidence>
<reference evidence="2" key="1">
    <citation type="submission" date="2020-01" db="EMBL/GenBank/DDBJ databases">
        <authorList>
            <consortium name="DOE Joint Genome Institute"/>
            <person name="Haridas S."/>
            <person name="Albert R."/>
            <person name="Binder M."/>
            <person name="Bloem J."/>
            <person name="Labutti K."/>
            <person name="Salamov A."/>
            <person name="Andreopoulos B."/>
            <person name="Baker S.E."/>
            <person name="Barry K."/>
            <person name="Bills G."/>
            <person name="Bluhm B.H."/>
            <person name="Cannon C."/>
            <person name="Castanera R."/>
            <person name="Culley D.E."/>
            <person name="Daum C."/>
            <person name="Ezra D."/>
            <person name="Gonzalez J.B."/>
            <person name="Henrissat B."/>
            <person name="Kuo A."/>
            <person name="Liang C."/>
            <person name="Lipzen A."/>
            <person name="Lutzoni F."/>
            <person name="Magnuson J."/>
            <person name="Mondo S."/>
            <person name="Nolan M."/>
            <person name="Ohm R."/>
            <person name="Pangilinan J."/>
            <person name="Park H.-J."/>
            <person name="Ramirez L."/>
            <person name="Alfaro M."/>
            <person name="Sun H."/>
            <person name="Tritt A."/>
            <person name="Yoshinaga Y."/>
            <person name="Zwiers L.-H."/>
            <person name="Turgeon B.G."/>
            <person name="Goodwin S.B."/>
            <person name="Spatafora J.W."/>
            <person name="Crous P.W."/>
            <person name="Grigoriev I.V."/>
        </authorList>
    </citation>
    <scope>NUCLEOTIDE SEQUENCE</scope>
    <source>
        <strain evidence="2">IPT5</strain>
    </source>
</reference>
<organism evidence="2 3">
    <name type="scientific">Plenodomus tracheiphilus IPT5</name>
    <dbReference type="NCBI Taxonomy" id="1408161"/>
    <lineage>
        <taxon>Eukaryota</taxon>
        <taxon>Fungi</taxon>
        <taxon>Dikarya</taxon>
        <taxon>Ascomycota</taxon>
        <taxon>Pezizomycotina</taxon>
        <taxon>Dothideomycetes</taxon>
        <taxon>Pleosporomycetidae</taxon>
        <taxon>Pleosporales</taxon>
        <taxon>Pleosporineae</taxon>
        <taxon>Leptosphaeriaceae</taxon>
        <taxon>Plenodomus</taxon>
    </lineage>
</organism>
<accession>A0A6A7AMD3</accession>
<protein>
    <recommendedName>
        <fullName evidence="4">Heterokaryon incompatibility domain-containing protein</fullName>
    </recommendedName>
</protein>
<gene>
    <name evidence="2" type="ORF">T440DRAFT_131746</name>
</gene>